<accession>A0ABV7RSQ9</accession>
<protein>
    <recommendedName>
        <fullName evidence="8">Biotin transporter</fullName>
    </recommendedName>
</protein>
<feature type="transmembrane region" description="Helical" evidence="9">
    <location>
        <begin position="6"/>
        <end position="30"/>
    </location>
</feature>
<dbReference type="InterPro" id="IPR003784">
    <property type="entry name" value="BioY"/>
</dbReference>
<evidence type="ECO:0000256" key="9">
    <source>
        <dbReference type="SAM" id="Phobius"/>
    </source>
</evidence>
<evidence type="ECO:0000256" key="7">
    <source>
        <dbReference type="ARBA" id="ARBA00023136"/>
    </source>
</evidence>
<dbReference type="PANTHER" id="PTHR34295">
    <property type="entry name" value="BIOTIN TRANSPORTER BIOY"/>
    <property type="match status" value="1"/>
</dbReference>
<evidence type="ECO:0000256" key="5">
    <source>
        <dbReference type="ARBA" id="ARBA00022692"/>
    </source>
</evidence>
<comment type="caution">
    <text evidence="10">The sequence shown here is derived from an EMBL/GenBank/DDBJ whole genome shotgun (WGS) entry which is preliminary data.</text>
</comment>
<evidence type="ECO:0000256" key="1">
    <source>
        <dbReference type="ARBA" id="ARBA00004651"/>
    </source>
</evidence>
<dbReference type="PANTHER" id="PTHR34295:SF4">
    <property type="entry name" value="BIOTIN TRANSPORTER BIOY-RELATED"/>
    <property type="match status" value="1"/>
</dbReference>
<keyword evidence="11" id="KW-1185">Reference proteome</keyword>
<name>A0ABV7RSQ9_9RHOB</name>
<gene>
    <name evidence="10" type="ORF">ACFOMP_00015</name>
</gene>
<evidence type="ECO:0000256" key="8">
    <source>
        <dbReference type="PIRNR" id="PIRNR016661"/>
    </source>
</evidence>
<dbReference type="PIRSF" id="PIRSF016661">
    <property type="entry name" value="BioY"/>
    <property type="match status" value="1"/>
</dbReference>
<evidence type="ECO:0000256" key="6">
    <source>
        <dbReference type="ARBA" id="ARBA00022989"/>
    </source>
</evidence>
<evidence type="ECO:0000313" key="11">
    <source>
        <dbReference type="Proteomes" id="UP001595596"/>
    </source>
</evidence>
<evidence type="ECO:0000256" key="4">
    <source>
        <dbReference type="ARBA" id="ARBA00022475"/>
    </source>
</evidence>
<sequence length="186" mass="18742">MERNLAHVAMFAALIAALGLVPAITLGFGVPISAQTLGVMLAGAVLGWKRGVAACLLFILLVALGLPLLAGGRGGLGVFMAPTTGFLLGWIPAAAVTGLFVEKSGIRHPGLAAGLGAVLGGVLVLYVFGIAGMALALKKSLAEATLLSAAFIPGDLLKAVVTGLLVQVLAQVRPQSIAWQRRDGAS</sequence>
<feature type="transmembrane region" description="Helical" evidence="9">
    <location>
        <begin position="113"/>
        <end position="137"/>
    </location>
</feature>
<comment type="subcellular location">
    <subcellularLocation>
        <location evidence="1 8">Cell membrane</location>
        <topology evidence="1 8">Multi-pass membrane protein</topology>
    </subcellularLocation>
</comment>
<reference evidence="11" key="1">
    <citation type="journal article" date="2019" name="Int. J. Syst. Evol. Microbiol.">
        <title>The Global Catalogue of Microorganisms (GCM) 10K type strain sequencing project: providing services to taxonomists for standard genome sequencing and annotation.</title>
        <authorList>
            <consortium name="The Broad Institute Genomics Platform"/>
            <consortium name="The Broad Institute Genome Sequencing Center for Infectious Disease"/>
            <person name="Wu L."/>
            <person name="Ma J."/>
        </authorList>
    </citation>
    <scope>NUCLEOTIDE SEQUENCE [LARGE SCALE GENOMIC DNA]</scope>
    <source>
        <strain evidence="11">VKM B-3226</strain>
    </source>
</reference>
<organism evidence="10 11">
    <name type="scientific">Paracoccus simplex</name>
    <dbReference type="NCBI Taxonomy" id="2086346"/>
    <lineage>
        <taxon>Bacteria</taxon>
        <taxon>Pseudomonadati</taxon>
        <taxon>Pseudomonadota</taxon>
        <taxon>Alphaproteobacteria</taxon>
        <taxon>Rhodobacterales</taxon>
        <taxon>Paracoccaceae</taxon>
        <taxon>Paracoccus</taxon>
    </lineage>
</organism>
<feature type="transmembrane region" description="Helical" evidence="9">
    <location>
        <begin position="51"/>
        <end position="70"/>
    </location>
</feature>
<proteinExistence type="inferred from homology"/>
<keyword evidence="3 8" id="KW-0813">Transport</keyword>
<dbReference type="RefSeq" id="WP_289896469.1">
    <property type="nucleotide sequence ID" value="NZ_JBHRXE010000001.1"/>
</dbReference>
<dbReference type="Gene3D" id="1.10.1760.20">
    <property type="match status" value="1"/>
</dbReference>
<feature type="transmembrane region" description="Helical" evidence="9">
    <location>
        <begin position="149"/>
        <end position="172"/>
    </location>
</feature>
<keyword evidence="6 9" id="KW-1133">Transmembrane helix</keyword>
<dbReference type="Proteomes" id="UP001595596">
    <property type="component" value="Unassembled WGS sequence"/>
</dbReference>
<comment type="similarity">
    <text evidence="2 8">Belongs to the BioY family.</text>
</comment>
<feature type="transmembrane region" description="Helical" evidence="9">
    <location>
        <begin position="76"/>
        <end position="101"/>
    </location>
</feature>
<evidence type="ECO:0000313" key="10">
    <source>
        <dbReference type="EMBL" id="MFC3567839.1"/>
    </source>
</evidence>
<dbReference type="EMBL" id="JBHRXE010000001">
    <property type="protein sequence ID" value="MFC3567839.1"/>
    <property type="molecule type" value="Genomic_DNA"/>
</dbReference>
<evidence type="ECO:0000256" key="3">
    <source>
        <dbReference type="ARBA" id="ARBA00022448"/>
    </source>
</evidence>
<evidence type="ECO:0000256" key="2">
    <source>
        <dbReference type="ARBA" id="ARBA00010692"/>
    </source>
</evidence>
<dbReference type="Pfam" id="PF02632">
    <property type="entry name" value="BioY"/>
    <property type="match status" value="1"/>
</dbReference>
<keyword evidence="7 8" id="KW-0472">Membrane</keyword>
<keyword evidence="5 9" id="KW-0812">Transmembrane</keyword>
<keyword evidence="4 8" id="KW-1003">Cell membrane</keyword>